<evidence type="ECO:0000313" key="8">
    <source>
        <dbReference type="Proteomes" id="UP000654279"/>
    </source>
</evidence>
<dbReference type="GO" id="GO:0006308">
    <property type="term" value="P:DNA catabolic process"/>
    <property type="evidence" value="ECO:0007669"/>
    <property type="project" value="UniProtKB-UniRule"/>
</dbReference>
<dbReference type="SUPFAM" id="SSF116842">
    <property type="entry name" value="XseB-like"/>
    <property type="match status" value="1"/>
</dbReference>
<comment type="subunit">
    <text evidence="6">Heterooligomer composed of large and small subunits.</text>
</comment>
<comment type="similarity">
    <text evidence="1 6">Belongs to the XseB family.</text>
</comment>
<dbReference type="GO" id="GO:0005829">
    <property type="term" value="C:cytosol"/>
    <property type="evidence" value="ECO:0007669"/>
    <property type="project" value="TreeGrafter"/>
</dbReference>
<evidence type="ECO:0000256" key="4">
    <source>
        <dbReference type="ARBA" id="ARBA00022801"/>
    </source>
</evidence>
<dbReference type="PANTHER" id="PTHR34137">
    <property type="entry name" value="EXODEOXYRIBONUCLEASE 7 SMALL SUBUNIT"/>
    <property type="match status" value="1"/>
</dbReference>
<dbReference type="AlphaFoldDB" id="A0A926CZM8"/>
<dbReference type="GO" id="GO:0008855">
    <property type="term" value="F:exodeoxyribonuclease VII activity"/>
    <property type="evidence" value="ECO:0007669"/>
    <property type="project" value="UniProtKB-UniRule"/>
</dbReference>
<accession>A0A926CZM8</accession>
<keyword evidence="2 6" id="KW-0963">Cytoplasm</keyword>
<evidence type="ECO:0000256" key="3">
    <source>
        <dbReference type="ARBA" id="ARBA00022722"/>
    </source>
</evidence>
<evidence type="ECO:0000256" key="6">
    <source>
        <dbReference type="HAMAP-Rule" id="MF_00337"/>
    </source>
</evidence>
<dbReference type="RefSeq" id="WP_147517896.1">
    <property type="nucleotide sequence ID" value="NZ_JACRSO010000002.1"/>
</dbReference>
<gene>
    <name evidence="6 7" type="primary">xseB</name>
    <name evidence="7" type="ORF">H8699_05445</name>
</gene>
<dbReference type="Proteomes" id="UP000654279">
    <property type="component" value="Unassembled WGS sequence"/>
</dbReference>
<comment type="subcellular location">
    <subcellularLocation>
        <location evidence="6">Cytoplasm</location>
    </subcellularLocation>
</comment>
<proteinExistence type="inferred from homology"/>
<comment type="function">
    <text evidence="6">Bidirectionally degrades single-stranded DNA into large acid-insoluble oligonucleotides, which are then degraded further into small acid-soluble oligonucleotides.</text>
</comment>
<keyword evidence="8" id="KW-1185">Reference proteome</keyword>
<dbReference type="NCBIfam" id="NF002140">
    <property type="entry name" value="PRK00977.1-4"/>
    <property type="match status" value="1"/>
</dbReference>
<dbReference type="InterPro" id="IPR003761">
    <property type="entry name" value="Exonuc_VII_S"/>
</dbReference>
<dbReference type="Pfam" id="PF02609">
    <property type="entry name" value="Exonuc_VII_S"/>
    <property type="match status" value="1"/>
</dbReference>
<evidence type="ECO:0000256" key="2">
    <source>
        <dbReference type="ARBA" id="ARBA00022490"/>
    </source>
</evidence>
<dbReference type="PANTHER" id="PTHR34137:SF1">
    <property type="entry name" value="EXODEOXYRIBONUCLEASE 7 SMALL SUBUNIT"/>
    <property type="match status" value="1"/>
</dbReference>
<reference evidence="7" key="1">
    <citation type="submission" date="2020-08" db="EMBL/GenBank/DDBJ databases">
        <title>Genome public.</title>
        <authorList>
            <person name="Liu C."/>
            <person name="Sun Q."/>
        </authorList>
    </citation>
    <scope>NUCLEOTIDE SEQUENCE</scope>
    <source>
        <strain evidence="7">NSJ-44</strain>
    </source>
</reference>
<comment type="catalytic activity">
    <reaction evidence="6">
        <text>Exonucleolytic cleavage in either 5'- to 3'- or 3'- to 5'-direction to yield nucleoside 5'-phosphates.</text>
        <dbReference type="EC" id="3.1.11.6"/>
    </reaction>
</comment>
<keyword evidence="4 6" id="KW-0378">Hydrolase</keyword>
<organism evidence="7 8">
    <name type="scientific">Luoshenia tenuis</name>
    <dbReference type="NCBI Taxonomy" id="2763654"/>
    <lineage>
        <taxon>Bacteria</taxon>
        <taxon>Bacillati</taxon>
        <taxon>Bacillota</taxon>
        <taxon>Clostridia</taxon>
        <taxon>Christensenellales</taxon>
        <taxon>Christensenellaceae</taxon>
        <taxon>Luoshenia</taxon>
    </lineage>
</organism>
<evidence type="ECO:0000256" key="5">
    <source>
        <dbReference type="ARBA" id="ARBA00022839"/>
    </source>
</evidence>
<dbReference type="EC" id="3.1.11.6" evidence="6"/>
<dbReference type="Gene3D" id="1.10.287.1040">
    <property type="entry name" value="Exonuclease VII, small subunit"/>
    <property type="match status" value="1"/>
</dbReference>
<dbReference type="EMBL" id="JACRSO010000002">
    <property type="protein sequence ID" value="MBC8528864.1"/>
    <property type="molecule type" value="Genomic_DNA"/>
</dbReference>
<evidence type="ECO:0000256" key="1">
    <source>
        <dbReference type="ARBA" id="ARBA00009998"/>
    </source>
</evidence>
<protein>
    <recommendedName>
        <fullName evidence="6">Exodeoxyribonuclease 7 small subunit</fullName>
        <ecNumber evidence="6">3.1.11.6</ecNumber>
    </recommendedName>
    <alternativeName>
        <fullName evidence="6">Exodeoxyribonuclease VII small subunit</fullName>
        <shortName evidence="6">Exonuclease VII small subunit</shortName>
    </alternativeName>
</protein>
<keyword evidence="3 6" id="KW-0540">Nuclease</keyword>
<name>A0A926CZM8_9FIRM</name>
<dbReference type="HAMAP" id="MF_00337">
    <property type="entry name" value="Exonuc_7_S"/>
    <property type="match status" value="1"/>
</dbReference>
<sequence>MAAKKKTTFEDNIQKLEELVAQMEEGGMPLEQSLALYEKGIALARACTGWLDETEQKLKVLTEDELGGVTLKDALPGEDGNE</sequence>
<dbReference type="NCBIfam" id="TIGR01280">
    <property type="entry name" value="xseB"/>
    <property type="match status" value="1"/>
</dbReference>
<comment type="caution">
    <text evidence="7">The sequence shown here is derived from an EMBL/GenBank/DDBJ whole genome shotgun (WGS) entry which is preliminary data.</text>
</comment>
<evidence type="ECO:0000313" key="7">
    <source>
        <dbReference type="EMBL" id="MBC8528864.1"/>
    </source>
</evidence>
<dbReference type="GO" id="GO:0009318">
    <property type="term" value="C:exodeoxyribonuclease VII complex"/>
    <property type="evidence" value="ECO:0007669"/>
    <property type="project" value="UniProtKB-UniRule"/>
</dbReference>
<dbReference type="InterPro" id="IPR037004">
    <property type="entry name" value="Exonuc_VII_ssu_sf"/>
</dbReference>
<keyword evidence="5 6" id="KW-0269">Exonuclease</keyword>